<dbReference type="GO" id="GO:0016197">
    <property type="term" value="P:endosomal transport"/>
    <property type="evidence" value="ECO:0007669"/>
    <property type="project" value="InterPro"/>
</dbReference>
<dbReference type="Proteomes" id="UP001187415">
    <property type="component" value="Unassembled WGS sequence"/>
</dbReference>
<dbReference type="AlphaFoldDB" id="A0AA88LMJ6"/>
<dbReference type="InterPro" id="IPR029392">
    <property type="entry name" value="AP-5_subunit_s1"/>
</dbReference>
<evidence type="ECO:0000313" key="2">
    <source>
        <dbReference type="EMBL" id="KAK2814685.1"/>
    </source>
</evidence>
<name>A0AA88LMJ6_CHASR</name>
<keyword evidence="3" id="KW-1185">Reference proteome</keyword>
<keyword evidence="1" id="KW-0732">Signal</keyword>
<accession>A0AA88LMJ6</accession>
<comment type="caution">
    <text evidence="2">The sequence shown here is derived from an EMBL/GenBank/DDBJ whole genome shotgun (WGS) entry which is preliminary data.</text>
</comment>
<organism evidence="2 3">
    <name type="scientific">Channa striata</name>
    <name type="common">Snakehead murrel</name>
    <name type="synonym">Ophicephalus striatus</name>
    <dbReference type="NCBI Taxonomy" id="64152"/>
    <lineage>
        <taxon>Eukaryota</taxon>
        <taxon>Metazoa</taxon>
        <taxon>Chordata</taxon>
        <taxon>Craniata</taxon>
        <taxon>Vertebrata</taxon>
        <taxon>Euteleostomi</taxon>
        <taxon>Actinopterygii</taxon>
        <taxon>Neopterygii</taxon>
        <taxon>Teleostei</taxon>
        <taxon>Neoteleostei</taxon>
        <taxon>Acanthomorphata</taxon>
        <taxon>Anabantaria</taxon>
        <taxon>Anabantiformes</taxon>
        <taxon>Channoidei</taxon>
        <taxon>Channidae</taxon>
        <taxon>Channa</taxon>
    </lineage>
</organism>
<dbReference type="GO" id="GO:0030119">
    <property type="term" value="C:AP-type membrane coat adaptor complex"/>
    <property type="evidence" value="ECO:0007669"/>
    <property type="project" value="InterPro"/>
</dbReference>
<sequence>MVLCFLIHTVCPVSALSSVESRVPYSRALGPDEGVLSEQERELRPEERRRLRKEKVAVVVRGAVSLSQEASDRQLVEVMPGDEALALQEWSA</sequence>
<dbReference type="EMBL" id="JAUPFM010000027">
    <property type="protein sequence ID" value="KAK2814685.1"/>
    <property type="molecule type" value="Genomic_DNA"/>
</dbReference>
<evidence type="ECO:0000256" key="1">
    <source>
        <dbReference type="SAM" id="SignalP"/>
    </source>
</evidence>
<reference evidence="2" key="1">
    <citation type="submission" date="2023-07" db="EMBL/GenBank/DDBJ databases">
        <title>Chromosome-level Genome Assembly of Striped Snakehead (Channa striata).</title>
        <authorList>
            <person name="Liu H."/>
        </authorList>
    </citation>
    <scope>NUCLEOTIDE SEQUENCE</scope>
    <source>
        <strain evidence="2">Gz</strain>
        <tissue evidence="2">Muscle</tissue>
    </source>
</reference>
<evidence type="ECO:0000313" key="3">
    <source>
        <dbReference type="Proteomes" id="UP001187415"/>
    </source>
</evidence>
<dbReference type="GO" id="GO:0000724">
    <property type="term" value="P:double-strand break repair via homologous recombination"/>
    <property type="evidence" value="ECO:0007669"/>
    <property type="project" value="InterPro"/>
</dbReference>
<feature type="signal peptide" evidence="1">
    <location>
        <begin position="1"/>
        <end position="15"/>
    </location>
</feature>
<dbReference type="Pfam" id="PF15001">
    <property type="entry name" value="AP-5_subunit_s1"/>
    <property type="match status" value="1"/>
</dbReference>
<protein>
    <submittedName>
        <fullName evidence="2">Uncharacterized protein</fullName>
    </submittedName>
</protein>
<feature type="chain" id="PRO_5041694840" evidence="1">
    <location>
        <begin position="16"/>
        <end position="92"/>
    </location>
</feature>
<proteinExistence type="predicted"/>
<gene>
    <name evidence="2" type="ORF">Q5P01_000762</name>
</gene>